<feature type="compositionally biased region" description="Pro residues" evidence="1">
    <location>
        <begin position="40"/>
        <end position="52"/>
    </location>
</feature>
<evidence type="ECO:0000313" key="2">
    <source>
        <dbReference type="EMBL" id="EPS64163.1"/>
    </source>
</evidence>
<gene>
    <name evidence="2" type="ORF">M569_10620</name>
</gene>
<dbReference type="PANTHER" id="PTHR37249">
    <property type="entry name" value="OS03G0206201 PROTEIN"/>
    <property type="match status" value="1"/>
</dbReference>
<dbReference type="AlphaFoldDB" id="S8DME2"/>
<dbReference type="OrthoDB" id="1938519at2759"/>
<feature type="region of interest" description="Disordered" evidence="1">
    <location>
        <begin position="1"/>
        <end position="52"/>
    </location>
</feature>
<organism evidence="2 3">
    <name type="scientific">Genlisea aurea</name>
    <dbReference type="NCBI Taxonomy" id="192259"/>
    <lineage>
        <taxon>Eukaryota</taxon>
        <taxon>Viridiplantae</taxon>
        <taxon>Streptophyta</taxon>
        <taxon>Embryophyta</taxon>
        <taxon>Tracheophyta</taxon>
        <taxon>Spermatophyta</taxon>
        <taxon>Magnoliopsida</taxon>
        <taxon>eudicotyledons</taxon>
        <taxon>Gunneridae</taxon>
        <taxon>Pentapetalae</taxon>
        <taxon>asterids</taxon>
        <taxon>lamiids</taxon>
        <taxon>Lamiales</taxon>
        <taxon>Lentibulariaceae</taxon>
        <taxon>Genlisea</taxon>
    </lineage>
</organism>
<dbReference type="Proteomes" id="UP000015453">
    <property type="component" value="Unassembled WGS sequence"/>
</dbReference>
<proteinExistence type="predicted"/>
<evidence type="ECO:0000313" key="3">
    <source>
        <dbReference type="Proteomes" id="UP000015453"/>
    </source>
</evidence>
<feature type="non-terminal residue" evidence="2">
    <location>
        <position position="52"/>
    </location>
</feature>
<sequence>NDESNVELEDYRPIDAIPSSTNSIKHGPIQHGAPLMPYIPESPPPPPPPSQA</sequence>
<feature type="non-terminal residue" evidence="2">
    <location>
        <position position="1"/>
    </location>
</feature>
<keyword evidence="3" id="KW-1185">Reference proteome</keyword>
<accession>S8DME2</accession>
<comment type="caution">
    <text evidence="2">The sequence shown here is derived from an EMBL/GenBank/DDBJ whole genome shotgun (WGS) entry which is preliminary data.</text>
</comment>
<reference evidence="2 3" key="1">
    <citation type="journal article" date="2013" name="BMC Genomics">
        <title>The miniature genome of a carnivorous plant Genlisea aurea contains a low number of genes and short non-coding sequences.</title>
        <authorList>
            <person name="Leushkin E.V."/>
            <person name="Sutormin R.A."/>
            <person name="Nabieva E.R."/>
            <person name="Penin A.A."/>
            <person name="Kondrashov A.S."/>
            <person name="Logacheva M.D."/>
        </authorList>
    </citation>
    <scope>NUCLEOTIDE SEQUENCE [LARGE SCALE GENOMIC DNA]</scope>
</reference>
<dbReference type="EMBL" id="AUSU01005006">
    <property type="protein sequence ID" value="EPS64163.1"/>
    <property type="molecule type" value="Genomic_DNA"/>
</dbReference>
<name>S8DME2_9LAMI</name>
<evidence type="ECO:0000256" key="1">
    <source>
        <dbReference type="SAM" id="MobiDB-lite"/>
    </source>
</evidence>
<dbReference type="PANTHER" id="PTHR37249:SF3">
    <property type="entry name" value="OS03G0206201 PROTEIN"/>
    <property type="match status" value="1"/>
</dbReference>
<protein>
    <submittedName>
        <fullName evidence="2">Uncharacterized protein</fullName>
    </submittedName>
</protein>